<gene>
    <name evidence="2" type="ORF">CVLEPA_LOCUS8404</name>
</gene>
<dbReference type="EMBL" id="CAWYQH010000057">
    <property type="protein sequence ID" value="CAK8678481.1"/>
    <property type="molecule type" value="Genomic_DNA"/>
</dbReference>
<dbReference type="Proteomes" id="UP001642483">
    <property type="component" value="Unassembled WGS sequence"/>
</dbReference>
<organism evidence="2 3">
    <name type="scientific">Clavelina lepadiformis</name>
    <name type="common">Light-bulb sea squirt</name>
    <name type="synonym">Ascidia lepadiformis</name>
    <dbReference type="NCBI Taxonomy" id="159417"/>
    <lineage>
        <taxon>Eukaryota</taxon>
        <taxon>Metazoa</taxon>
        <taxon>Chordata</taxon>
        <taxon>Tunicata</taxon>
        <taxon>Ascidiacea</taxon>
        <taxon>Aplousobranchia</taxon>
        <taxon>Clavelinidae</taxon>
        <taxon>Clavelina</taxon>
    </lineage>
</organism>
<evidence type="ECO:0000313" key="2">
    <source>
        <dbReference type="EMBL" id="CAK8678481.1"/>
    </source>
</evidence>
<reference evidence="2 3" key="1">
    <citation type="submission" date="2024-02" db="EMBL/GenBank/DDBJ databases">
        <authorList>
            <person name="Daric V."/>
            <person name="Darras S."/>
        </authorList>
    </citation>
    <scope>NUCLEOTIDE SEQUENCE [LARGE SCALE GENOMIC DNA]</scope>
</reference>
<evidence type="ECO:0000256" key="1">
    <source>
        <dbReference type="SAM" id="MobiDB-lite"/>
    </source>
</evidence>
<evidence type="ECO:0000313" key="3">
    <source>
        <dbReference type="Proteomes" id="UP001642483"/>
    </source>
</evidence>
<accession>A0ABP0FGH4</accession>
<keyword evidence="3" id="KW-1185">Reference proteome</keyword>
<name>A0ABP0FGH4_CLALP</name>
<protein>
    <submittedName>
        <fullName evidence="2">Uncharacterized protein</fullName>
    </submittedName>
</protein>
<feature type="region of interest" description="Disordered" evidence="1">
    <location>
        <begin position="71"/>
        <end position="96"/>
    </location>
</feature>
<comment type="caution">
    <text evidence="2">The sequence shown here is derived from an EMBL/GenBank/DDBJ whole genome shotgun (WGS) entry which is preliminary data.</text>
</comment>
<sequence>MVKYNKATKAVLSDQQKRQVLFINAHTTIPMKATFFSPTHLYRLKPMRETNRKQDTDESALDHIETLEAVERHEKHSAVRISHRQQSDKPSGCPSD</sequence>
<proteinExistence type="predicted"/>